<dbReference type="InterPro" id="IPR006652">
    <property type="entry name" value="Kelch_1"/>
</dbReference>
<dbReference type="InterPro" id="IPR011333">
    <property type="entry name" value="SKP1/BTB/POZ_sf"/>
</dbReference>
<reference evidence="4 5" key="1">
    <citation type="journal article" date="2023" name="Sci. Data">
        <title>Genome assembly of the Korean intertidal mud-creeper Batillaria attramentaria.</title>
        <authorList>
            <person name="Patra A.K."/>
            <person name="Ho P.T."/>
            <person name="Jun S."/>
            <person name="Lee S.J."/>
            <person name="Kim Y."/>
            <person name="Won Y.J."/>
        </authorList>
    </citation>
    <scope>NUCLEOTIDE SEQUENCE [LARGE SCALE GENOMIC DNA]</scope>
    <source>
        <strain evidence="4">Wonlab-2016</strain>
    </source>
</reference>
<keyword evidence="1" id="KW-0880">Kelch repeat</keyword>
<name>A0ABD0K0U4_9CAEN</name>
<dbReference type="PANTHER" id="PTHR24412">
    <property type="entry name" value="KELCH PROTEIN"/>
    <property type="match status" value="1"/>
</dbReference>
<organism evidence="4 5">
    <name type="scientific">Batillaria attramentaria</name>
    <dbReference type="NCBI Taxonomy" id="370345"/>
    <lineage>
        <taxon>Eukaryota</taxon>
        <taxon>Metazoa</taxon>
        <taxon>Spiralia</taxon>
        <taxon>Lophotrochozoa</taxon>
        <taxon>Mollusca</taxon>
        <taxon>Gastropoda</taxon>
        <taxon>Caenogastropoda</taxon>
        <taxon>Sorbeoconcha</taxon>
        <taxon>Cerithioidea</taxon>
        <taxon>Batillariidae</taxon>
        <taxon>Batillaria</taxon>
    </lineage>
</organism>
<gene>
    <name evidence="4" type="ORF">BaRGS_00028277</name>
</gene>
<dbReference type="Proteomes" id="UP001519460">
    <property type="component" value="Unassembled WGS sequence"/>
</dbReference>
<proteinExistence type="predicted"/>
<keyword evidence="5" id="KW-1185">Reference proteome</keyword>
<evidence type="ECO:0000313" key="5">
    <source>
        <dbReference type="Proteomes" id="UP001519460"/>
    </source>
</evidence>
<dbReference type="Pfam" id="PF07707">
    <property type="entry name" value="BACK"/>
    <property type="match status" value="1"/>
</dbReference>
<accession>A0ABD0K0U4</accession>
<dbReference type="Gene3D" id="3.30.710.10">
    <property type="entry name" value="Potassium Channel Kv1.1, Chain A"/>
    <property type="match status" value="1"/>
</dbReference>
<evidence type="ECO:0000259" key="3">
    <source>
        <dbReference type="SMART" id="SM00875"/>
    </source>
</evidence>
<dbReference type="InterPro" id="IPR011705">
    <property type="entry name" value="BACK"/>
</dbReference>
<dbReference type="SMART" id="SM00612">
    <property type="entry name" value="Kelch"/>
    <property type="match status" value="4"/>
</dbReference>
<dbReference type="Pfam" id="PF24681">
    <property type="entry name" value="Kelch_KLHDC2_KLHL20_DRC7"/>
    <property type="match status" value="1"/>
</dbReference>
<evidence type="ECO:0000313" key="4">
    <source>
        <dbReference type="EMBL" id="KAK7480460.1"/>
    </source>
</evidence>
<dbReference type="PIRSF" id="PIRSF037037">
    <property type="entry name" value="Kelch-like_protein_gigaxonin"/>
    <property type="match status" value="1"/>
</dbReference>
<dbReference type="SUPFAM" id="SSF117281">
    <property type="entry name" value="Kelch motif"/>
    <property type="match status" value="1"/>
</dbReference>
<keyword evidence="2" id="KW-0677">Repeat</keyword>
<dbReference type="InterPro" id="IPR000210">
    <property type="entry name" value="BTB/POZ_dom"/>
</dbReference>
<protein>
    <recommendedName>
        <fullName evidence="3">BACK domain-containing protein</fullName>
    </recommendedName>
</protein>
<dbReference type="PRINTS" id="PR00501">
    <property type="entry name" value="KELCHREPEAT"/>
</dbReference>
<dbReference type="SMART" id="SM00875">
    <property type="entry name" value="BACK"/>
    <property type="match status" value="1"/>
</dbReference>
<feature type="non-terminal residue" evidence="4">
    <location>
        <position position="1"/>
    </location>
</feature>
<dbReference type="SUPFAM" id="SSF54695">
    <property type="entry name" value="POZ domain"/>
    <property type="match status" value="1"/>
</dbReference>
<evidence type="ECO:0000256" key="2">
    <source>
        <dbReference type="ARBA" id="ARBA00022737"/>
    </source>
</evidence>
<dbReference type="AlphaFoldDB" id="A0ABD0K0U4"/>
<dbReference type="EMBL" id="JACVVK020000281">
    <property type="protein sequence ID" value="KAK7480460.1"/>
    <property type="molecule type" value="Genomic_DNA"/>
</dbReference>
<dbReference type="FunFam" id="1.25.40.420:FF:000001">
    <property type="entry name" value="Kelch-like family member 12"/>
    <property type="match status" value="1"/>
</dbReference>
<comment type="caution">
    <text evidence="4">The sequence shown here is derived from an EMBL/GenBank/DDBJ whole genome shotgun (WGS) entry which is preliminary data.</text>
</comment>
<dbReference type="Gene3D" id="2.120.10.80">
    <property type="entry name" value="Kelch-type beta propeller"/>
    <property type="match status" value="1"/>
</dbReference>
<dbReference type="Gene3D" id="1.25.40.420">
    <property type="match status" value="1"/>
</dbReference>
<evidence type="ECO:0000256" key="1">
    <source>
        <dbReference type="ARBA" id="ARBA00022441"/>
    </source>
</evidence>
<sequence>EKITLQDMDSLTLSLVLDYVYTGKVTLTEDTVQNLLSAANLFQLISLREGCAEFMMSHVTVNNCIGVYFFARAHECDVLAVKAKEIINSKFSMLCGQQEFLALPADKLVEIVSDDNLNVTGEETVYEACMEWLNFDISTRFSHVPEVMKCVRFANISSYYFCDKIDHNRVLREDAEVSSTLDRIRYHHMLRNRQSEVDLNLMPRRGMAYDRGVMIVSNPYTEDAMKKYNSMEMLMPHTGEVVHICKLPQSLYTPAVAITGDNQIYMAGGALRKINYRGSVTTEGISNNLYLFDQTSATWTLKAKMHLSRSQFSLVIVDGFAYAIGGQDGTEILSSMEKYDPHTNTWMLVAPLPRPLRFVSAVSYRGKLYILGGEDVGVVVKSFYRYDPMEDSWTELPSMSTPRMLAGSVVYKDKIWIVGGNSAVSERWHKEYLPEFCVATVEIFDPATETWSFGPELPNPLCGAGLVKYGETLLIVGGEDDKSWMAGMCWLKDDKGKLIWTEGIELPTVMSTFGCVVANMPKDLLNH</sequence>
<dbReference type="PANTHER" id="PTHR24412:SF419">
    <property type="entry name" value="KELCH-LIKE PROTEIN 20"/>
    <property type="match status" value="1"/>
</dbReference>
<feature type="domain" description="BACK" evidence="3">
    <location>
        <begin position="64"/>
        <end position="166"/>
    </location>
</feature>
<dbReference type="Pfam" id="PF00651">
    <property type="entry name" value="BTB"/>
    <property type="match status" value="1"/>
</dbReference>
<dbReference type="InterPro" id="IPR015915">
    <property type="entry name" value="Kelch-typ_b-propeller"/>
</dbReference>
<dbReference type="InterPro" id="IPR017096">
    <property type="entry name" value="BTB-kelch_protein"/>
</dbReference>